<dbReference type="Gene3D" id="3.20.20.450">
    <property type="entry name" value="EAL domain"/>
    <property type="match status" value="1"/>
</dbReference>
<evidence type="ECO:0000259" key="2">
    <source>
        <dbReference type="PROSITE" id="PS50883"/>
    </source>
</evidence>
<dbReference type="SMART" id="SM00267">
    <property type="entry name" value="GGDEF"/>
    <property type="match status" value="1"/>
</dbReference>
<evidence type="ECO:0000313" key="4">
    <source>
        <dbReference type="EMBL" id="GAL60213.1"/>
    </source>
</evidence>
<sequence length="877" mass="98003">MQKFAVTDDLSSPDLEHRSTTTFIKRALLLMVSLLTGLFVIAIVALLIIVRNINQDADRQSAMLLEKAIHNRVDTLTTHIKDYAWWGEAYSHLHPNVDTDWAYTRQNMGATLWRDFTYEGVFVLDGSGQTRYSVINGQLVTQSLNEWLGENPIPKLLQAINKPDAMPVANTVVMQAGHPALVAAARITTGDDSRIVSLPGPASTLVFVDVLDDKKLVALGEEYGITQARVQRKDAPKLAGRRGIATLPIDGHQITFEWKSEDPGRELMRYILPLLILLALSTGALSVVLSRNVLKKARMYDENTFLLAQSRHALTASERRFRDVAEATTDWIWETDTDLHFTWLSDRFPGITGHSISAWLGRPVTAFMEADNQPLAEWITLPGQTGHRRLLHCRYLSAMGHQRYCHIAIKPVVTPEGIVGYRGTATDVTLEVEAQARVEYLSRHDELTGLPNRVRMREFLEGKLRALPTPEHPLAMMSLDLDKFKPVNDLFGHGVGDAVLHEVSTRLRSCVRDYDLVARQGGDEFILIISDIQDRSDIELLCNRIIGELARPFVIGGNEIFIGASIGIAMAPQDAVDAGELLRFSDIALYKAKNAGRNRWMFYTPEMAEQVVQRREMENSLRDALKKQQFRLVYQPRYGHNSSRIIAVEALIRWDHPELGLLMPDQFISLAEETGLIIPLSDWVLKTACHDAQQSLHGLSVSVNISAVEFQSWGLIDRVRDALQASQLDPARLEIEITENATLWNPENSLELMLALKKLGVKLLMDDFGTGYSSLSYLRNFPFDGIKLDKSFISDMPESDSANTIVKNIIGLGKAFSLSITAEGVETEGQLQKLMMMECDETQGYLIGKPLSLTALREQMAALDAAAQERTGQQSQG</sequence>
<dbReference type="PANTHER" id="PTHR44757:SF10">
    <property type="entry name" value="MEMBRANE PROTEIN"/>
    <property type="match status" value="1"/>
</dbReference>
<dbReference type="InterPro" id="IPR035919">
    <property type="entry name" value="EAL_sf"/>
</dbReference>
<dbReference type="CDD" id="cd01948">
    <property type="entry name" value="EAL"/>
    <property type="match status" value="1"/>
</dbReference>
<keyword evidence="5" id="KW-1185">Reference proteome</keyword>
<evidence type="ECO:0000256" key="1">
    <source>
        <dbReference type="SAM" id="Phobius"/>
    </source>
</evidence>
<evidence type="ECO:0000313" key="5">
    <source>
        <dbReference type="Proteomes" id="UP000029462"/>
    </source>
</evidence>
<reference evidence="4 5" key="1">
    <citation type="submission" date="2014-09" db="EMBL/GenBank/DDBJ databases">
        <title>Whole genome shotgun sequence of Escherichia vulneris NBRC 102420.</title>
        <authorList>
            <person name="Yoshida Y."/>
            <person name="Hosoyama A."/>
            <person name="Tsuchikane K."/>
            <person name="Ohji S."/>
            <person name="Ichikawa N."/>
            <person name="Kimura A."/>
            <person name="Yamazoe A."/>
            <person name="Ezaki T."/>
            <person name="Fujita N."/>
        </authorList>
    </citation>
    <scope>NUCLEOTIDE SEQUENCE [LARGE SCALE GENOMIC DNA]</scope>
    <source>
        <strain evidence="4 5">NBRC 102420</strain>
    </source>
</reference>
<dbReference type="PROSITE" id="PS50883">
    <property type="entry name" value="EAL"/>
    <property type="match status" value="1"/>
</dbReference>
<dbReference type="SMART" id="SM00052">
    <property type="entry name" value="EAL"/>
    <property type="match status" value="1"/>
</dbReference>
<dbReference type="CDD" id="cd00130">
    <property type="entry name" value="PAS"/>
    <property type="match status" value="1"/>
</dbReference>
<dbReference type="AlphaFoldDB" id="A0A090V7U0"/>
<dbReference type="EMBL" id="BBMZ01000031">
    <property type="protein sequence ID" value="GAL60213.1"/>
    <property type="molecule type" value="Genomic_DNA"/>
</dbReference>
<dbReference type="Pfam" id="PF00990">
    <property type="entry name" value="GGDEF"/>
    <property type="match status" value="1"/>
</dbReference>
<dbReference type="RefSeq" id="WP_042395292.1">
    <property type="nucleotide sequence ID" value="NZ_BBMZ01000031.1"/>
</dbReference>
<dbReference type="InterPro" id="IPR000160">
    <property type="entry name" value="GGDEF_dom"/>
</dbReference>
<feature type="domain" description="GGDEF" evidence="3">
    <location>
        <begin position="472"/>
        <end position="605"/>
    </location>
</feature>
<keyword evidence="1" id="KW-0812">Transmembrane</keyword>
<gene>
    <name evidence="4" type="ORF">EV102420_31_00400</name>
</gene>
<dbReference type="InterPro" id="IPR001633">
    <property type="entry name" value="EAL_dom"/>
</dbReference>
<dbReference type="InterPro" id="IPR000014">
    <property type="entry name" value="PAS"/>
</dbReference>
<evidence type="ECO:0008006" key="6">
    <source>
        <dbReference type="Google" id="ProtNLM"/>
    </source>
</evidence>
<proteinExistence type="predicted"/>
<dbReference type="Proteomes" id="UP000029462">
    <property type="component" value="Unassembled WGS sequence"/>
</dbReference>
<keyword evidence="1" id="KW-1133">Transmembrane helix</keyword>
<dbReference type="InterPro" id="IPR029787">
    <property type="entry name" value="Nucleotide_cyclase"/>
</dbReference>
<keyword evidence="1" id="KW-0472">Membrane</keyword>
<comment type="caution">
    <text evidence="4">The sequence shown here is derived from an EMBL/GenBank/DDBJ whole genome shotgun (WGS) entry which is preliminary data.</text>
</comment>
<feature type="domain" description="EAL" evidence="2">
    <location>
        <begin position="614"/>
        <end position="864"/>
    </location>
</feature>
<dbReference type="Pfam" id="PF00563">
    <property type="entry name" value="EAL"/>
    <property type="match status" value="1"/>
</dbReference>
<dbReference type="InterPro" id="IPR007892">
    <property type="entry name" value="CHASE4"/>
</dbReference>
<dbReference type="Pfam" id="PF05228">
    <property type="entry name" value="CHASE4"/>
    <property type="match status" value="1"/>
</dbReference>
<dbReference type="SMART" id="SM00091">
    <property type="entry name" value="PAS"/>
    <property type="match status" value="1"/>
</dbReference>
<dbReference type="PROSITE" id="PS50887">
    <property type="entry name" value="GGDEF"/>
    <property type="match status" value="1"/>
</dbReference>
<dbReference type="SUPFAM" id="SSF55073">
    <property type="entry name" value="Nucleotide cyclase"/>
    <property type="match status" value="1"/>
</dbReference>
<dbReference type="NCBIfam" id="TIGR00254">
    <property type="entry name" value="GGDEF"/>
    <property type="match status" value="1"/>
</dbReference>
<name>A0A090V7U0_PSEVU</name>
<accession>A0A090V7U0</accession>
<dbReference type="Gene3D" id="3.30.70.270">
    <property type="match status" value="1"/>
</dbReference>
<dbReference type="SUPFAM" id="SSF55785">
    <property type="entry name" value="PYP-like sensor domain (PAS domain)"/>
    <property type="match status" value="1"/>
</dbReference>
<dbReference type="InterPro" id="IPR052155">
    <property type="entry name" value="Biofilm_reg_signaling"/>
</dbReference>
<dbReference type="InterPro" id="IPR035965">
    <property type="entry name" value="PAS-like_dom_sf"/>
</dbReference>
<organism evidence="4 5">
    <name type="scientific">Pseudescherichia vulneris NBRC 102420</name>
    <dbReference type="NCBI Taxonomy" id="1115515"/>
    <lineage>
        <taxon>Bacteria</taxon>
        <taxon>Pseudomonadati</taxon>
        <taxon>Pseudomonadota</taxon>
        <taxon>Gammaproteobacteria</taxon>
        <taxon>Enterobacterales</taxon>
        <taxon>Enterobacteriaceae</taxon>
        <taxon>Pseudescherichia</taxon>
    </lineage>
</organism>
<dbReference type="Gene3D" id="3.30.450.20">
    <property type="entry name" value="PAS domain"/>
    <property type="match status" value="1"/>
</dbReference>
<dbReference type="SUPFAM" id="SSF141868">
    <property type="entry name" value="EAL domain-like"/>
    <property type="match status" value="1"/>
</dbReference>
<dbReference type="PANTHER" id="PTHR44757">
    <property type="entry name" value="DIGUANYLATE CYCLASE DGCP"/>
    <property type="match status" value="1"/>
</dbReference>
<protein>
    <recommendedName>
        <fullName evidence="6">Signaling protein</fullName>
    </recommendedName>
</protein>
<dbReference type="NCBIfam" id="TIGR00229">
    <property type="entry name" value="sensory_box"/>
    <property type="match status" value="1"/>
</dbReference>
<feature type="transmembrane region" description="Helical" evidence="1">
    <location>
        <begin position="27"/>
        <end position="50"/>
    </location>
</feature>
<evidence type="ECO:0000259" key="3">
    <source>
        <dbReference type="PROSITE" id="PS50887"/>
    </source>
</evidence>
<dbReference type="CDD" id="cd01949">
    <property type="entry name" value="GGDEF"/>
    <property type="match status" value="1"/>
</dbReference>
<feature type="transmembrane region" description="Helical" evidence="1">
    <location>
        <begin position="270"/>
        <end position="289"/>
    </location>
</feature>
<dbReference type="eggNOG" id="COG5001">
    <property type="taxonomic scope" value="Bacteria"/>
</dbReference>
<dbReference type="STRING" id="1115515.EV102420_31_00400"/>
<dbReference type="InterPro" id="IPR043128">
    <property type="entry name" value="Rev_trsase/Diguanyl_cyclase"/>
</dbReference>